<protein>
    <submittedName>
        <fullName evidence="4">Protein priA</fullName>
    </submittedName>
</protein>
<feature type="chain" id="PRO_5021485513" evidence="2">
    <location>
        <begin position="21"/>
        <end position="218"/>
    </location>
</feature>
<comment type="caution">
    <text evidence="5">The sequence shown here is derived from an EMBL/GenBank/DDBJ whole genome shotgun (WGS) entry which is preliminary data.</text>
</comment>
<reference evidence="5 6" key="1">
    <citation type="submission" date="2019-01" db="EMBL/GenBank/DDBJ databases">
        <title>Genome sequencing of the rare red list fungi Fomitopsis rosea.</title>
        <authorList>
            <person name="Buettner E."/>
            <person name="Kellner H."/>
        </authorList>
    </citation>
    <scope>NUCLEOTIDE SEQUENCE [LARGE SCALE GENOMIC DNA]</scope>
    <source>
        <strain evidence="5 6">DSM 105464</strain>
    </source>
</reference>
<evidence type="ECO:0000313" key="6">
    <source>
        <dbReference type="Proteomes" id="UP000298390"/>
    </source>
</evidence>
<evidence type="ECO:0000313" key="4">
    <source>
        <dbReference type="EMBL" id="KAH9835562.1"/>
    </source>
</evidence>
<dbReference type="InterPro" id="IPR048661">
    <property type="entry name" value="CPL1-like"/>
</dbReference>
<evidence type="ECO:0000259" key="3">
    <source>
        <dbReference type="Pfam" id="PF21671"/>
    </source>
</evidence>
<dbReference type="GeneID" id="72007488"/>
<dbReference type="EMBL" id="JADCUA010000012">
    <property type="protein sequence ID" value="KAH9835562.1"/>
    <property type="molecule type" value="Genomic_DNA"/>
</dbReference>
<organism evidence="5 6">
    <name type="scientific">Rhodofomes roseus</name>
    <dbReference type="NCBI Taxonomy" id="34475"/>
    <lineage>
        <taxon>Eukaryota</taxon>
        <taxon>Fungi</taxon>
        <taxon>Dikarya</taxon>
        <taxon>Basidiomycota</taxon>
        <taxon>Agaricomycotina</taxon>
        <taxon>Agaricomycetes</taxon>
        <taxon>Polyporales</taxon>
        <taxon>Rhodofomes</taxon>
    </lineage>
</organism>
<proteinExistence type="predicted"/>
<evidence type="ECO:0000256" key="1">
    <source>
        <dbReference type="SAM" id="MobiDB-lite"/>
    </source>
</evidence>
<dbReference type="Proteomes" id="UP000298390">
    <property type="component" value="Unassembled WGS sequence"/>
</dbReference>
<dbReference type="OrthoDB" id="439917at2759"/>
<dbReference type="InterPro" id="IPR038955">
    <property type="entry name" value="PriA/CPL1_fungi"/>
</dbReference>
<feature type="signal peptide" evidence="2">
    <location>
        <begin position="1"/>
        <end position="20"/>
    </location>
</feature>
<feature type="compositionally biased region" description="Low complexity" evidence="1">
    <location>
        <begin position="102"/>
        <end position="113"/>
    </location>
</feature>
<sequence length="218" mass="22777">MARFTSLLLLAAAALPFVFATQSADQCADSEFFYEAKTCCVPHGGVSNAPPPPQGSSQCPSDWYWDNTKACCLPPHPPTTTPQCGGSWSWNHGSSTCCDGGGSTTTTTPAPSANPVKSRSKPAHKRAATKARRSTFTCPDQLESCPISGLTGPTGDFECIDPQTELESCGGCASTGEGQDCTAIEGVWNVGCERGRCALYTCAQGYKLSADGTACEKL</sequence>
<dbReference type="Proteomes" id="UP000814176">
    <property type="component" value="Unassembled WGS sequence"/>
</dbReference>
<evidence type="ECO:0000313" key="5">
    <source>
        <dbReference type="EMBL" id="TFY69744.1"/>
    </source>
</evidence>
<dbReference type="PANTHER" id="PTHR35192">
    <property type="entry name" value="PROTEIN, PUTATIVE-RELATED"/>
    <property type="match status" value="1"/>
</dbReference>
<dbReference type="EMBL" id="SEKV01000005">
    <property type="protein sequence ID" value="TFY69744.1"/>
    <property type="molecule type" value="Genomic_DNA"/>
</dbReference>
<dbReference type="Pfam" id="PF21671">
    <property type="entry name" value="CPL1-like"/>
    <property type="match status" value="1"/>
</dbReference>
<dbReference type="PANTHER" id="PTHR35192:SF2">
    <property type="entry name" value="APPLE DOMAIN-CONTAINING PROTEIN"/>
    <property type="match status" value="1"/>
</dbReference>
<evidence type="ECO:0000313" key="7">
    <source>
        <dbReference type="Proteomes" id="UP000814176"/>
    </source>
</evidence>
<reference evidence="4 7" key="2">
    <citation type="journal article" date="2021" name="Environ. Microbiol.">
        <title>Gene family expansions and transcriptome signatures uncover fungal adaptations to wood decay.</title>
        <authorList>
            <person name="Hage H."/>
            <person name="Miyauchi S."/>
            <person name="Viragh M."/>
            <person name="Drula E."/>
            <person name="Min B."/>
            <person name="Chaduli D."/>
            <person name="Navarro D."/>
            <person name="Favel A."/>
            <person name="Norest M."/>
            <person name="Lesage-Meessen L."/>
            <person name="Balint B."/>
            <person name="Merenyi Z."/>
            <person name="de Eugenio L."/>
            <person name="Morin E."/>
            <person name="Martinez A.T."/>
            <person name="Baldrian P."/>
            <person name="Stursova M."/>
            <person name="Martinez M.J."/>
            <person name="Novotny C."/>
            <person name="Magnuson J.K."/>
            <person name="Spatafora J.W."/>
            <person name="Maurice S."/>
            <person name="Pangilinan J."/>
            <person name="Andreopoulos W."/>
            <person name="LaButti K."/>
            <person name="Hundley H."/>
            <person name="Na H."/>
            <person name="Kuo A."/>
            <person name="Barry K."/>
            <person name="Lipzen A."/>
            <person name="Henrissat B."/>
            <person name="Riley R."/>
            <person name="Ahrendt S."/>
            <person name="Nagy L.G."/>
            <person name="Grigoriev I.V."/>
            <person name="Martin F."/>
            <person name="Rosso M.N."/>
        </authorList>
    </citation>
    <scope>NUCLEOTIDE SEQUENCE [LARGE SCALE GENOMIC DNA]</scope>
    <source>
        <strain evidence="4 7">CIRM-BRFM 1785</strain>
    </source>
</reference>
<gene>
    <name evidence="4" type="ORF">C8Q71DRAFT_85122</name>
    <name evidence="5" type="ORF">EVJ58_g212</name>
</gene>
<dbReference type="AlphaFoldDB" id="A0A4Y9Z5J3"/>
<dbReference type="RefSeq" id="XP_047777939.1">
    <property type="nucleotide sequence ID" value="XM_047926756.1"/>
</dbReference>
<feature type="region of interest" description="Disordered" evidence="1">
    <location>
        <begin position="102"/>
        <end position="133"/>
    </location>
</feature>
<dbReference type="STRING" id="34475.A0A4Y9Z5J3"/>
<feature type="compositionally biased region" description="Basic residues" evidence="1">
    <location>
        <begin position="118"/>
        <end position="133"/>
    </location>
</feature>
<keyword evidence="7" id="KW-1185">Reference proteome</keyword>
<name>A0A4Y9Z5J3_9APHY</name>
<feature type="domain" description="Protein CPL1-like" evidence="3">
    <location>
        <begin position="157"/>
        <end position="215"/>
    </location>
</feature>
<accession>A0A4Y9Z5J3</accession>
<keyword evidence="2" id="KW-0732">Signal</keyword>
<evidence type="ECO:0000256" key="2">
    <source>
        <dbReference type="SAM" id="SignalP"/>
    </source>
</evidence>